<feature type="region of interest" description="Disordered" evidence="1">
    <location>
        <begin position="109"/>
        <end position="142"/>
    </location>
</feature>
<dbReference type="EMBL" id="HBIZ01043844">
    <property type="protein sequence ID" value="CAE0775439.1"/>
    <property type="molecule type" value="Transcribed_RNA"/>
</dbReference>
<proteinExistence type="predicted"/>
<gene>
    <name evidence="2" type="ORF">PCAR00345_LOCUS28073</name>
</gene>
<dbReference type="AlphaFoldDB" id="A0A7S4F5L6"/>
<protein>
    <submittedName>
        <fullName evidence="2">Uncharacterized protein</fullName>
    </submittedName>
</protein>
<evidence type="ECO:0000313" key="2">
    <source>
        <dbReference type="EMBL" id="CAE0775439.1"/>
    </source>
</evidence>
<reference evidence="2" key="1">
    <citation type="submission" date="2021-01" db="EMBL/GenBank/DDBJ databases">
        <authorList>
            <person name="Corre E."/>
            <person name="Pelletier E."/>
            <person name="Niang G."/>
            <person name="Scheremetjew M."/>
            <person name="Finn R."/>
            <person name="Kale V."/>
            <person name="Holt S."/>
            <person name="Cochrane G."/>
            <person name="Meng A."/>
            <person name="Brown T."/>
            <person name="Cohen L."/>
        </authorList>
    </citation>
    <scope>NUCLEOTIDE SEQUENCE</scope>
    <source>
        <strain evidence="2">CCMP645</strain>
    </source>
</reference>
<organism evidence="2">
    <name type="scientific">Chrysotila carterae</name>
    <name type="common">Marine alga</name>
    <name type="synonym">Syracosphaera carterae</name>
    <dbReference type="NCBI Taxonomy" id="13221"/>
    <lineage>
        <taxon>Eukaryota</taxon>
        <taxon>Haptista</taxon>
        <taxon>Haptophyta</taxon>
        <taxon>Prymnesiophyceae</taxon>
        <taxon>Isochrysidales</taxon>
        <taxon>Isochrysidaceae</taxon>
        <taxon>Chrysotila</taxon>
    </lineage>
</organism>
<accession>A0A7S4F5L6</accession>
<sequence>MNLLVRQRVVSNVLARLKPYAIASMLLAVTCTTPLPSHAEAPLGTLALPTGSRGDAWVLELREDARSLSLPAAERERERALQALEDERLAQCRTERRDRFDQCFFFGKRPPDASAAQSRSRPLLETAGRDALRQQRAGVPTW</sequence>
<name>A0A7S4F5L6_CHRCT</name>
<evidence type="ECO:0000256" key="1">
    <source>
        <dbReference type="SAM" id="MobiDB-lite"/>
    </source>
</evidence>